<dbReference type="PANTHER" id="PTHR35004">
    <property type="entry name" value="TRANSPOSASE RV3428C-RELATED"/>
    <property type="match status" value="1"/>
</dbReference>
<evidence type="ECO:0000259" key="1">
    <source>
        <dbReference type="PROSITE" id="PS50994"/>
    </source>
</evidence>
<dbReference type="Pfam" id="PF00665">
    <property type="entry name" value="rve"/>
    <property type="match status" value="1"/>
</dbReference>
<reference evidence="2 3" key="1">
    <citation type="submission" date="2018-10" db="EMBL/GenBank/DDBJ databases">
        <title>Phylogenomics of Brevibacillus.</title>
        <authorList>
            <person name="Dunlap C."/>
        </authorList>
    </citation>
    <scope>NUCLEOTIDE SEQUENCE [LARGE SCALE GENOMIC DNA]</scope>
    <source>
        <strain evidence="2 3">JCM 15085</strain>
    </source>
</reference>
<feature type="domain" description="Integrase catalytic" evidence="1">
    <location>
        <begin position="127"/>
        <end position="247"/>
    </location>
</feature>
<organism evidence="2 3">
    <name type="scientific">Brevibacillus panacihumi</name>
    <dbReference type="NCBI Taxonomy" id="497735"/>
    <lineage>
        <taxon>Bacteria</taxon>
        <taxon>Bacillati</taxon>
        <taxon>Bacillota</taxon>
        <taxon>Bacilli</taxon>
        <taxon>Bacillales</taxon>
        <taxon>Paenibacillaceae</taxon>
        <taxon>Brevibacillus</taxon>
    </lineage>
</organism>
<dbReference type="InterPro" id="IPR001584">
    <property type="entry name" value="Integrase_cat-core"/>
</dbReference>
<dbReference type="PANTHER" id="PTHR35004:SF7">
    <property type="entry name" value="INTEGRASE PROTEIN"/>
    <property type="match status" value="1"/>
</dbReference>
<evidence type="ECO:0000313" key="2">
    <source>
        <dbReference type="EMBL" id="RNB72202.1"/>
    </source>
</evidence>
<comment type="caution">
    <text evidence="2">The sequence shown here is derived from an EMBL/GenBank/DDBJ whole genome shotgun (WGS) entry which is preliminary data.</text>
</comment>
<accession>A0A3M8C914</accession>
<dbReference type="GO" id="GO:0003676">
    <property type="term" value="F:nucleic acid binding"/>
    <property type="evidence" value="ECO:0007669"/>
    <property type="project" value="InterPro"/>
</dbReference>
<dbReference type="Gene3D" id="3.30.420.10">
    <property type="entry name" value="Ribonuclease H-like superfamily/Ribonuclease H"/>
    <property type="match status" value="1"/>
</dbReference>
<proteinExistence type="predicted"/>
<dbReference type="NCBIfam" id="NF033546">
    <property type="entry name" value="transpos_IS21"/>
    <property type="match status" value="1"/>
</dbReference>
<protein>
    <submittedName>
        <fullName evidence="2">IS21 family transposase</fullName>
    </submittedName>
</protein>
<dbReference type="GO" id="GO:0015074">
    <property type="term" value="P:DNA integration"/>
    <property type="evidence" value="ECO:0007669"/>
    <property type="project" value="InterPro"/>
</dbReference>
<sequence>MERMLKMPQQHYIRFLREVEGCSVNEIAERVGVHWRTAKKYADQTDWNASMKKRKGRSPVMGPFMEIIDTWLEEDRLVPRKQRHTGVRIFQRLRDEHQFTGGQRTVLAYVQRRKNEMELDRAKTYERLEHPPGEAQVDFTTIEVCQDHRLLTYKLLVMSFPYSNAAFVYPTPAENQECFLEAMKQCFEQMGGVPQRIWFDNLSAAVVHIEKQGERQLTEGFQRFCAHYRFEAVFCNPYSGHEKGHVENKCGYSKRNWAVPIPIYEDHEQLASYFAEQAKRDRDRQHYALNRCIADLWEDDRRKLLTLPEQGFEAFRLGAAVVNKYGEIRMDEMTVPLLGMSTPGSEVLIQTFWDRLVILNGQHQLIREVSRPYTGRSMDIPWSLICNGWLKKPRSVTHSQFLRMLPEILQEYVTVKDLTERKGRLQALAHWCDIYTIEQIQEIIALLGQNTPVTRITAVLGVKYGSRDLPVTWEETLSPPGTRVESSLQRYDQLVGVN</sequence>
<name>A0A3M8C914_9BACL</name>
<dbReference type="InterPro" id="IPR012337">
    <property type="entry name" value="RNaseH-like_sf"/>
</dbReference>
<evidence type="ECO:0000313" key="3">
    <source>
        <dbReference type="Proteomes" id="UP000281915"/>
    </source>
</evidence>
<dbReference type="PROSITE" id="PS50994">
    <property type="entry name" value="INTEGRASE"/>
    <property type="match status" value="1"/>
</dbReference>
<dbReference type="InterPro" id="IPR036397">
    <property type="entry name" value="RNaseH_sf"/>
</dbReference>
<gene>
    <name evidence="2" type="ORF">EDM58_22145</name>
</gene>
<dbReference type="SUPFAM" id="SSF53098">
    <property type="entry name" value="Ribonuclease H-like"/>
    <property type="match status" value="1"/>
</dbReference>
<dbReference type="EMBL" id="RHHT01000062">
    <property type="protein sequence ID" value="RNB72202.1"/>
    <property type="molecule type" value="Genomic_DNA"/>
</dbReference>
<dbReference type="AlphaFoldDB" id="A0A3M8C914"/>
<dbReference type="Proteomes" id="UP000281915">
    <property type="component" value="Unassembled WGS sequence"/>
</dbReference>